<comment type="pathway">
    <text evidence="2">Amine and polyamine biosynthesis; putrescine biosynthesis via L-ornithine pathway; putrescine from L-ornithine: step 1/1.</text>
</comment>
<evidence type="ECO:0000256" key="3">
    <source>
        <dbReference type="ARBA" id="ARBA00034138"/>
    </source>
</evidence>
<keyword evidence="1" id="KW-0210">Decarboxylase</keyword>
<dbReference type="GO" id="GO:0005737">
    <property type="term" value="C:cytoplasm"/>
    <property type="evidence" value="ECO:0007669"/>
    <property type="project" value="TreeGrafter"/>
</dbReference>
<evidence type="ECO:0000256" key="2">
    <source>
        <dbReference type="ARBA" id="ARBA00034115"/>
    </source>
</evidence>
<dbReference type="PANTHER" id="PTHR11482">
    <property type="entry name" value="ARGININE/DIAMINOPIMELATE/ORNITHINE DECARBOXYLASE"/>
    <property type="match status" value="1"/>
</dbReference>
<sequence length="147" mass="16643">MYYVRDGGYGTFNCILYDHTHVKFLLPKRPKPDKTYYSFNIWGPAYDGLVRRVEHCNLPNMHESEWLLIENMDAYTVAAASTFNGSQRPSICYVMSRLMWQLMKQIQGLGIPPEVEEQNVGTLPTSCVQESGMDCHPVACASASISL</sequence>
<evidence type="ECO:0000313" key="6">
    <source>
        <dbReference type="EMBL" id="KAH0521137.1"/>
    </source>
</evidence>
<dbReference type="Pfam" id="PF00278">
    <property type="entry name" value="Orn_DAP_Arg_deC"/>
    <property type="match status" value="1"/>
</dbReference>
<protein>
    <recommendedName>
        <fullName evidence="3">ornithine decarboxylase</fullName>
        <ecNumber evidence="3">4.1.1.17</ecNumber>
    </recommendedName>
</protein>
<evidence type="ECO:0000256" key="1">
    <source>
        <dbReference type="ARBA" id="ARBA00022793"/>
    </source>
</evidence>
<comment type="catalytic activity">
    <reaction evidence="4">
        <text>L-ornithine + H(+) = putrescine + CO2</text>
        <dbReference type="Rhea" id="RHEA:22964"/>
        <dbReference type="ChEBI" id="CHEBI:15378"/>
        <dbReference type="ChEBI" id="CHEBI:16526"/>
        <dbReference type="ChEBI" id="CHEBI:46911"/>
        <dbReference type="ChEBI" id="CHEBI:326268"/>
        <dbReference type="EC" id="4.1.1.17"/>
    </reaction>
</comment>
<dbReference type="PRINTS" id="PR01182">
    <property type="entry name" value="ORNDCRBXLASE"/>
</dbReference>
<evidence type="ECO:0000259" key="5">
    <source>
        <dbReference type="Pfam" id="PF00278"/>
    </source>
</evidence>
<proteinExistence type="predicted"/>
<comment type="caution">
    <text evidence="6">The sequence shown here is derived from an EMBL/GenBank/DDBJ whole genome shotgun (WGS) entry which is preliminary data.</text>
</comment>
<keyword evidence="1" id="KW-0456">Lyase</keyword>
<dbReference type="EC" id="4.1.1.17" evidence="3"/>
<dbReference type="InterPro" id="IPR022643">
    <property type="entry name" value="De-COase2_C"/>
</dbReference>
<dbReference type="SUPFAM" id="SSF50621">
    <property type="entry name" value="Alanine racemase C-terminal domain-like"/>
    <property type="match status" value="1"/>
</dbReference>
<accession>A0A8J6LAL7</accession>
<evidence type="ECO:0000313" key="7">
    <source>
        <dbReference type="Proteomes" id="UP000710432"/>
    </source>
</evidence>
<evidence type="ECO:0000256" key="4">
    <source>
        <dbReference type="ARBA" id="ARBA00049127"/>
    </source>
</evidence>
<gene>
    <name evidence="6" type="ORF">LTLLF_108890</name>
</gene>
<dbReference type="InterPro" id="IPR002433">
    <property type="entry name" value="Orn_de-COase"/>
</dbReference>
<dbReference type="EMBL" id="JAATJU010000261">
    <property type="protein sequence ID" value="KAH0521137.1"/>
    <property type="molecule type" value="Genomic_DNA"/>
</dbReference>
<dbReference type="PANTHER" id="PTHR11482:SF42">
    <property type="entry name" value="ORNITHINE DECARBOXYLASE"/>
    <property type="match status" value="1"/>
</dbReference>
<organism evidence="6 7">
    <name type="scientific">Microtus ochrogaster</name>
    <name type="common">Prairie vole</name>
    <dbReference type="NCBI Taxonomy" id="79684"/>
    <lineage>
        <taxon>Eukaryota</taxon>
        <taxon>Metazoa</taxon>
        <taxon>Chordata</taxon>
        <taxon>Craniata</taxon>
        <taxon>Vertebrata</taxon>
        <taxon>Euteleostomi</taxon>
        <taxon>Mammalia</taxon>
        <taxon>Eutheria</taxon>
        <taxon>Euarchontoglires</taxon>
        <taxon>Glires</taxon>
        <taxon>Rodentia</taxon>
        <taxon>Myomorpha</taxon>
        <taxon>Muroidea</taxon>
        <taxon>Cricetidae</taxon>
        <taxon>Arvicolinae</taxon>
        <taxon>Microtus</taxon>
    </lineage>
</organism>
<dbReference type="GO" id="GO:0004586">
    <property type="term" value="F:ornithine decarboxylase activity"/>
    <property type="evidence" value="ECO:0007669"/>
    <property type="project" value="UniProtKB-EC"/>
</dbReference>
<dbReference type="InterPro" id="IPR009006">
    <property type="entry name" value="Ala_racemase/Decarboxylase_C"/>
</dbReference>
<dbReference type="AlphaFoldDB" id="A0A8J6LAL7"/>
<dbReference type="Gene3D" id="2.40.37.10">
    <property type="entry name" value="Lyase, Ornithine Decarboxylase, Chain A, domain 1"/>
    <property type="match status" value="1"/>
</dbReference>
<dbReference type="GO" id="GO:0033387">
    <property type="term" value="P:putrescine biosynthetic process from arginine, via ornithine"/>
    <property type="evidence" value="ECO:0007669"/>
    <property type="project" value="TreeGrafter"/>
</dbReference>
<feature type="domain" description="Orn/DAP/Arg decarboxylase 2 C-terminal" evidence="5">
    <location>
        <begin position="1"/>
        <end position="72"/>
    </location>
</feature>
<dbReference type="Proteomes" id="UP000710432">
    <property type="component" value="Unassembled WGS sequence"/>
</dbReference>
<reference evidence="6" key="1">
    <citation type="submission" date="2020-03" db="EMBL/GenBank/DDBJ databases">
        <title>Studies in the Genomics of Life Span.</title>
        <authorList>
            <person name="Glass D."/>
        </authorList>
    </citation>
    <scope>NUCLEOTIDE SEQUENCE</scope>
    <source>
        <strain evidence="6">LTLLF</strain>
        <tissue evidence="6">Muscle</tissue>
    </source>
</reference>
<name>A0A8J6LAL7_MICOH</name>